<protein>
    <submittedName>
        <fullName evidence="1">Uncharacterized protein</fullName>
    </submittedName>
</protein>
<dbReference type="AlphaFoldDB" id="A0AA35Y7F0"/>
<dbReference type="EMBL" id="OX465086">
    <property type="protein sequence ID" value="CAI9260628.1"/>
    <property type="molecule type" value="Genomic_DNA"/>
</dbReference>
<dbReference type="InterPro" id="IPR053098">
    <property type="entry name" value="Petuviruses_polyprotein"/>
</dbReference>
<dbReference type="PANTHER" id="PTHR48435">
    <property type="entry name" value="POLYPROTEIN"/>
    <property type="match status" value="1"/>
</dbReference>
<name>A0AA35Y7F0_LACSI</name>
<evidence type="ECO:0000313" key="1">
    <source>
        <dbReference type="EMBL" id="CAI9260628.1"/>
    </source>
</evidence>
<proteinExistence type="predicted"/>
<gene>
    <name evidence="1" type="ORF">LSALG_LOCUS1458</name>
</gene>
<accession>A0AA35Y7F0</accession>
<evidence type="ECO:0000313" key="2">
    <source>
        <dbReference type="Proteomes" id="UP001177003"/>
    </source>
</evidence>
<dbReference type="Proteomes" id="UP001177003">
    <property type="component" value="Chromosome 0"/>
</dbReference>
<keyword evidence="2" id="KW-1185">Reference proteome</keyword>
<sequence>MIATEVATAIWSSIQANSGDDLFLDVDLSVTPTCTYVPRKLSREELVKLLPDKWITNYEQIHQAPVQSATTLDFFHHQNGQALTLIYKESEKYPPPPPV</sequence>
<reference evidence="1" key="1">
    <citation type="submission" date="2023-04" db="EMBL/GenBank/DDBJ databases">
        <authorList>
            <person name="Vijverberg K."/>
            <person name="Xiong W."/>
            <person name="Schranz E."/>
        </authorList>
    </citation>
    <scope>NUCLEOTIDE SEQUENCE</scope>
</reference>
<organism evidence="1 2">
    <name type="scientific">Lactuca saligna</name>
    <name type="common">Willowleaf lettuce</name>
    <dbReference type="NCBI Taxonomy" id="75948"/>
    <lineage>
        <taxon>Eukaryota</taxon>
        <taxon>Viridiplantae</taxon>
        <taxon>Streptophyta</taxon>
        <taxon>Embryophyta</taxon>
        <taxon>Tracheophyta</taxon>
        <taxon>Spermatophyta</taxon>
        <taxon>Magnoliopsida</taxon>
        <taxon>eudicotyledons</taxon>
        <taxon>Gunneridae</taxon>
        <taxon>Pentapetalae</taxon>
        <taxon>asterids</taxon>
        <taxon>campanulids</taxon>
        <taxon>Asterales</taxon>
        <taxon>Asteraceae</taxon>
        <taxon>Cichorioideae</taxon>
        <taxon>Cichorieae</taxon>
        <taxon>Lactucinae</taxon>
        <taxon>Lactuca</taxon>
    </lineage>
</organism>
<dbReference type="PANTHER" id="PTHR48435:SF1">
    <property type="entry name" value="POLYPROTEIN"/>
    <property type="match status" value="1"/>
</dbReference>